<feature type="region of interest" description="Disordered" evidence="2">
    <location>
        <begin position="1"/>
        <end position="58"/>
    </location>
</feature>
<organism evidence="3 4">
    <name type="scientific">Sphingobacterium suaedae</name>
    <dbReference type="NCBI Taxonomy" id="1686402"/>
    <lineage>
        <taxon>Bacteria</taxon>
        <taxon>Pseudomonadati</taxon>
        <taxon>Bacteroidota</taxon>
        <taxon>Sphingobacteriia</taxon>
        <taxon>Sphingobacteriales</taxon>
        <taxon>Sphingobacteriaceae</taxon>
        <taxon>Sphingobacterium</taxon>
    </lineage>
</organism>
<reference evidence="4" key="1">
    <citation type="journal article" date="2019" name="Int. J. Syst. Evol. Microbiol.">
        <title>The Global Catalogue of Microorganisms (GCM) 10K type strain sequencing project: providing services to taxonomists for standard genome sequencing and annotation.</title>
        <authorList>
            <consortium name="The Broad Institute Genomics Platform"/>
            <consortium name="The Broad Institute Genome Sequencing Center for Infectious Disease"/>
            <person name="Wu L."/>
            <person name="Ma J."/>
        </authorList>
    </citation>
    <scope>NUCLEOTIDE SEQUENCE [LARGE SCALE GENOMIC DNA]</scope>
    <source>
        <strain evidence="4">KCTC 42662</strain>
    </source>
</reference>
<evidence type="ECO:0000313" key="3">
    <source>
        <dbReference type="EMBL" id="MFD2547702.1"/>
    </source>
</evidence>
<sequence length="173" mass="19028">MANETKQEKTGATAPATPSKVEGVQQPSASNDLHSENAGLKSDLQSKTELLQSRESDIQTLQTENAGLKSDLQSKTELLQSRESDIQTLQTENAGLKSENEDLKAKVADLEKKVESSKSSKKTKSEKRFIVVNSFRGNTKGDSGKVYNIGDDVSEFDAERLKNLVERELIKEV</sequence>
<keyword evidence="1" id="KW-0175">Coiled coil</keyword>
<evidence type="ECO:0000313" key="4">
    <source>
        <dbReference type="Proteomes" id="UP001597545"/>
    </source>
</evidence>
<proteinExistence type="predicted"/>
<gene>
    <name evidence="3" type="ORF">ACFSR5_08605</name>
</gene>
<protein>
    <submittedName>
        <fullName evidence="3">Uncharacterized protein</fullName>
    </submittedName>
</protein>
<feature type="coiled-coil region" evidence="1">
    <location>
        <begin position="58"/>
        <end position="120"/>
    </location>
</feature>
<keyword evidence="4" id="KW-1185">Reference proteome</keyword>
<dbReference type="Proteomes" id="UP001597545">
    <property type="component" value="Unassembled WGS sequence"/>
</dbReference>
<name>A0ABW5KG21_9SPHI</name>
<dbReference type="EMBL" id="JBHULR010000003">
    <property type="protein sequence ID" value="MFD2547702.1"/>
    <property type="molecule type" value="Genomic_DNA"/>
</dbReference>
<evidence type="ECO:0000256" key="1">
    <source>
        <dbReference type="SAM" id="Coils"/>
    </source>
</evidence>
<accession>A0ABW5KG21</accession>
<evidence type="ECO:0000256" key="2">
    <source>
        <dbReference type="SAM" id="MobiDB-lite"/>
    </source>
</evidence>
<dbReference type="RefSeq" id="WP_380902709.1">
    <property type="nucleotide sequence ID" value="NZ_JBHUEG010000007.1"/>
</dbReference>
<dbReference type="Gene3D" id="1.10.287.1490">
    <property type="match status" value="1"/>
</dbReference>
<comment type="caution">
    <text evidence="3">The sequence shown here is derived from an EMBL/GenBank/DDBJ whole genome shotgun (WGS) entry which is preliminary data.</text>
</comment>